<keyword evidence="4 8" id="KW-1003">Cell membrane</keyword>
<reference evidence="9 10" key="1">
    <citation type="submission" date="2014-08" db="EMBL/GenBank/DDBJ databases">
        <authorList>
            <person name="den Bakker H.C."/>
        </authorList>
    </citation>
    <scope>NUCLEOTIDE SEQUENCE [LARGE SCALE GENOMIC DNA]</scope>
    <source>
        <strain evidence="9 10">DSM 18334</strain>
    </source>
</reference>
<dbReference type="EMBL" id="JQCR01000002">
    <property type="protein sequence ID" value="KGE18755.1"/>
    <property type="molecule type" value="Genomic_DNA"/>
</dbReference>
<proteinExistence type="inferred from homology"/>
<evidence type="ECO:0000256" key="3">
    <source>
        <dbReference type="ARBA" id="ARBA00022448"/>
    </source>
</evidence>
<dbReference type="PANTHER" id="PTHR30003">
    <property type="entry name" value="L-LACTATE PERMEASE"/>
    <property type="match status" value="1"/>
</dbReference>
<name>A0A098M890_9BACL</name>
<keyword evidence="5 8" id="KW-0812">Transmembrane</keyword>
<keyword evidence="6 8" id="KW-1133">Transmembrane helix</keyword>
<keyword evidence="10" id="KW-1185">Reference proteome</keyword>
<comment type="function">
    <text evidence="8">Uptake of L-lactate across the membrane. Can also transport D-lactate and glycolate.</text>
</comment>
<feature type="transmembrane region" description="Helical" evidence="8">
    <location>
        <begin position="117"/>
        <end position="148"/>
    </location>
</feature>
<dbReference type="eggNOG" id="COG1620">
    <property type="taxonomic scope" value="Bacteria"/>
</dbReference>
<keyword evidence="7 8" id="KW-0472">Membrane</keyword>
<evidence type="ECO:0000256" key="8">
    <source>
        <dbReference type="RuleBase" id="RU365092"/>
    </source>
</evidence>
<gene>
    <name evidence="9" type="ORF">PWYN_04750</name>
</gene>
<evidence type="ECO:0000313" key="9">
    <source>
        <dbReference type="EMBL" id="KGE18755.1"/>
    </source>
</evidence>
<evidence type="ECO:0000256" key="6">
    <source>
        <dbReference type="ARBA" id="ARBA00022989"/>
    </source>
</evidence>
<reference evidence="9 10" key="2">
    <citation type="submission" date="2014-10" db="EMBL/GenBank/DDBJ databases">
        <title>Comparative genomics of the Paenibacillus odorifer group.</title>
        <authorList>
            <person name="Tsai Y.-C."/>
            <person name="Martin N."/>
            <person name="Korlach J."/>
            <person name="Wiedmann M."/>
        </authorList>
    </citation>
    <scope>NUCLEOTIDE SEQUENCE [LARGE SCALE GENOMIC DNA]</scope>
    <source>
        <strain evidence="9 10">DSM 18334</strain>
    </source>
</reference>
<dbReference type="OrthoDB" id="9761056at2"/>
<comment type="similarity">
    <text evidence="2 8">Belongs to the lactate permease family.</text>
</comment>
<feature type="transmembrane region" description="Helical" evidence="8">
    <location>
        <begin position="222"/>
        <end position="245"/>
    </location>
</feature>
<dbReference type="GO" id="GO:0015295">
    <property type="term" value="F:solute:proton symporter activity"/>
    <property type="evidence" value="ECO:0007669"/>
    <property type="project" value="TreeGrafter"/>
</dbReference>
<evidence type="ECO:0000256" key="2">
    <source>
        <dbReference type="ARBA" id="ARBA00010100"/>
    </source>
</evidence>
<feature type="transmembrane region" description="Helical" evidence="8">
    <location>
        <begin position="155"/>
        <end position="178"/>
    </location>
</feature>
<dbReference type="AlphaFoldDB" id="A0A098M890"/>
<keyword evidence="3 8" id="KW-0813">Transport</keyword>
<comment type="caution">
    <text evidence="9">The sequence shown here is derived from an EMBL/GenBank/DDBJ whole genome shotgun (WGS) entry which is preliminary data.</text>
</comment>
<feature type="transmembrane region" description="Helical" evidence="8">
    <location>
        <begin position="412"/>
        <end position="429"/>
    </location>
</feature>
<feature type="transmembrane region" description="Helical" evidence="8">
    <location>
        <begin position="251"/>
        <end position="267"/>
    </location>
</feature>
<feature type="transmembrane region" description="Helical" evidence="8">
    <location>
        <begin position="190"/>
        <end position="210"/>
    </location>
</feature>
<dbReference type="Proteomes" id="UP000029734">
    <property type="component" value="Unassembled WGS sequence"/>
</dbReference>
<feature type="transmembrane region" description="Helical" evidence="8">
    <location>
        <begin position="367"/>
        <end position="392"/>
    </location>
</feature>
<evidence type="ECO:0000256" key="1">
    <source>
        <dbReference type="ARBA" id="ARBA00004651"/>
    </source>
</evidence>
<comment type="subcellular location">
    <subcellularLocation>
        <location evidence="1 8">Cell membrane</location>
        <topology evidence="1 8">Multi-pass membrane protein</topology>
    </subcellularLocation>
</comment>
<sequence length="549" mass="58733">MVWTQNSNPLNYLWLSSVVAMLPLAFFTWALIVKKFPSWKAGLYTLFIVIALALAVNGMPASKVVMASASGAIYGLFPIMWIVLPSVFLYKLTVASGQFNTIRHSISLLTEDPRLQALLVAFAFGSFLEGAAGFGTPVAIGASILVGLGFRPLQAAIACLIANVASVAYGGLGVPVIALEGTTGISATTIAGTIAWLLPVVSLVVPYYMVVLLSGFKKANEILPAILVVTLSYTATQTLTAMYMGPQLPDILAAFAAAICLTIFIRLNRKSSRYASLYGVESAASVEDLADRPSAPQIIKAWSPYLLMTFFVLIWGIPTIKEALIGAYSGTNPLLNALNTVGAFFSFKIHVPFLHEQIMSQGKLLPIWWKLELLGAGGTAILLTALLTKWIFGMSWMMWLKTGRQTLYELRYTILAIVTISAFSYLANYSGMIHSIGSLLAQSREFFPAVSPLIGWVGVFITGSDTSANVLFGQLQAITATGVGMDPSLALAANTVGGGTAKMLSPQSIALAVAAVGLSGKESELLKKAFKHSLFLLALVSVLTWVYSW</sequence>
<evidence type="ECO:0000256" key="4">
    <source>
        <dbReference type="ARBA" id="ARBA00022475"/>
    </source>
</evidence>
<dbReference type="PANTHER" id="PTHR30003:SF0">
    <property type="entry name" value="GLYCOLATE PERMEASE GLCA-RELATED"/>
    <property type="match status" value="1"/>
</dbReference>
<dbReference type="GO" id="GO:0005886">
    <property type="term" value="C:plasma membrane"/>
    <property type="evidence" value="ECO:0007669"/>
    <property type="project" value="UniProtKB-SubCell"/>
</dbReference>
<dbReference type="GO" id="GO:0015129">
    <property type="term" value="F:lactate transmembrane transporter activity"/>
    <property type="evidence" value="ECO:0007669"/>
    <property type="project" value="UniProtKB-UniRule"/>
</dbReference>
<accession>A0A098M890</accession>
<protein>
    <recommendedName>
        <fullName evidence="8">L-lactate permease</fullName>
    </recommendedName>
</protein>
<feature type="transmembrane region" description="Helical" evidence="8">
    <location>
        <begin position="12"/>
        <end position="32"/>
    </location>
</feature>
<dbReference type="STRING" id="268407.PWYN_04750"/>
<feature type="transmembrane region" description="Helical" evidence="8">
    <location>
        <begin position="38"/>
        <end position="57"/>
    </location>
</feature>
<dbReference type="RefSeq" id="WP_036648989.1">
    <property type="nucleotide sequence ID" value="NZ_JQCR01000002.1"/>
</dbReference>
<evidence type="ECO:0000313" key="10">
    <source>
        <dbReference type="Proteomes" id="UP000029734"/>
    </source>
</evidence>
<organism evidence="9 10">
    <name type="scientific">Paenibacillus wynnii</name>
    <dbReference type="NCBI Taxonomy" id="268407"/>
    <lineage>
        <taxon>Bacteria</taxon>
        <taxon>Bacillati</taxon>
        <taxon>Bacillota</taxon>
        <taxon>Bacilli</taxon>
        <taxon>Bacillales</taxon>
        <taxon>Paenibacillaceae</taxon>
        <taxon>Paenibacillus</taxon>
    </lineage>
</organism>
<evidence type="ECO:0000256" key="5">
    <source>
        <dbReference type="ARBA" id="ARBA00022692"/>
    </source>
</evidence>
<dbReference type="NCBIfam" id="TIGR00795">
    <property type="entry name" value="lctP"/>
    <property type="match status" value="1"/>
</dbReference>
<dbReference type="Pfam" id="PF02652">
    <property type="entry name" value="Lactate_perm"/>
    <property type="match status" value="1"/>
</dbReference>
<dbReference type="InterPro" id="IPR003804">
    <property type="entry name" value="Lactate_perm"/>
</dbReference>
<feature type="transmembrane region" description="Helical" evidence="8">
    <location>
        <begin position="64"/>
        <end position="84"/>
    </location>
</feature>
<feature type="transmembrane region" description="Helical" evidence="8">
    <location>
        <begin position="305"/>
        <end position="328"/>
    </location>
</feature>
<evidence type="ECO:0000256" key="7">
    <source>
        <dbReference type="ARBA" id="ARBA00023136"/>
    </source>
</evidence>